<feature type="transmembrane region" description="Helical" evidence="1">
    <location>
        <begin position="17"/>
        <end position="37"/>
    </location>
</feature>
<dbReference type="Proteomes" id="UP000215452">
    <property type="component" value="Chromosome"/>
</dbReference>
<organism evidence="2 3">
    <name type="scientific">Mesomycoplasma hyopneumoniae</name>
    <name type="common">Mycoplasma hyopneumoniae</name>
    <dbReference type="NCBI Taxonomy" id="2099"/>
    <lineage>
        <taxon>Bacteria</taxon>
        <taxon>Bacillati</taxon>
        <taxon>Mycoplasmatota</taxon>
        <taxon>Mycoplasmoidales</taxon>
        <taxon>Metamycoplasmataceae</taxon>
        <taxon>Mesomycoplasma</taxon>
    </lineage>
</organism>
<proteinExistence type="predicted"/>
<accession>A0A223M8R2</accession>
<keyword evidence="1" id="KW-1133">Transmembrane helix</keyword>
<keyword evidence="1" id="KW-0812">Transmembrane</keyword>
<dbReference type="EMBL" id="CP022714">
    <property type="protein sequence ID" value="ASU13950.1"/>
    <property type="molecule type" value="Genomic_DNA"/>
</dbReference>
<evidence type="ECO:0000313" key="3">
    <source>
        <dbReference type="Proteomes" id="UP000215452"/>
    </source>
</evidence>
<keyword evidence="1" id="KW-0472">Membrane</keyword>
<name>A0A223M8R2_MESHO</name>
<evidence type="ECO:0000256" key="1">
    <source>
        <dbReference type="SAM" id="Phobius"/>
    </source>
</evidence>
<gene>
    <name evidence="2" type="ORF">CIB43_00033</name>
</gene>
<sequence>MLSFTANYSQILTNFEFYLKLFNAVNLKMLLHYNSFLNLKKEKKRKI</sequence>
<evidence type="ECO:0000313" key="2">
    <source>
        <dbReference type="EMBL" id="ASU13950.1"/>
    </source>
</evidence>
<dbReference type="AlphaFoldDB" id="A0A223M8R2"/>
<protein>
    <submittedName>
        <fullName evidence="2">Uncharacterized protein</fullName>
    </submittedName>
</protein>
<reference evidence="2 3" key="1">
    <citation type="submission" date="2017-08" db="EMBL/GenBank/DDBJ databases">
        <title>The complete genome sequence of a Mycoplasma hyopneumoniae isolate in Korea.</title>
        <authorList>
            <person name="Han J."/>
            <person name="Lee N."/>
        </authorList>
    </citation>
    <scope>NUCLEOTIDE SEQUENCE [LARGE SCALE GENOMIC DNA]</scope>
    <source>
        <strain evidence="2 3">KM014</strain>
    </source>
</reference>